<accession>I3CGR3</accession>
<dbReference type="OrthoDB" id="5570142at2"/>
<name>I3CGR3_9GAMM</name>
<dbReference type="PANTHER" id="PTHR38753">
    <property type="entry name" value="SLR1441 PROTEIN"/>
    <property type="match status" value="1"/>
</dbReference>
<dbReference type="InterPro" id="IPR011335">
    <property type="entry name" value="Restrct_endonuc-II-like"/>
</dbReference>
<evidence type="ECO:0000313" key="3">
    <source>
        <dbReference type="EMBL" id="EIJ42806.1"/>
    </source>
</evidence>
<dbReference type="RefSeq" id="WP_002686060.1">
    <property type="nucleotide sequence ID" value="NZ_JH600070.1"/>
</dbReference>
<evidence type="ECO:0000256" key="1">
    <source>
        <dbReference type="SAM" id="MobiDB-lite"/>
    </source>
</evidence>
<keyword evidence="4" id="KW-1185">Reference proteome</keyword>
<dbReference type="AlphaFoldDB" id="I3CGR3"/>
<reference evidence="3 4" key="1">
    <citation type="submission" date="2011-11" db="EMBL/GenBank/DDBJ databases">
        <title>Improved High-Quality Draft sequence of Beggiatoa alba B18lD.</title>
        <authorList>
            <consortium name="US DOE Joint Genome Institute"/>
            <person name="Lucas S."/>
            <person name="Han J."/>
            <person name="Lapidus A."/>
            <person name="Cheng J.-F."/>
            <person name="Goodwin L."/>
            <person name="Pitluck S."/>
            <person name="Peters L."/>
            <person name="Mikhailova N."/>
            <person name="Held B."/>
            <person name="Detter J.C."/>
            <person name="Han C."/>
            <person name="Tapia R."/>
            <person name="Land M."/>
            <person name="Hauser L."/>
            <person name="Kyrpides N."/>
            <person name="Ivanova N."/>
            <person name="Pagani I."/>
            <person name="Samuel K."/>
            <person name="Teske A."/>
            <person name="Mueller J."/>
            <person name="Woyke T."/>
        </authorList>
    </citation>
    <scope>NUCLEOTIDE SEQUENCE [LARGE SCALE GENOMIC DNA]</scope>
    <source>
        <strain evidence="3 4">B18LD</strain>
    </source>
</reference>
<protein>
    <recommendedName>
        <fullName evidence="2">DUF8196 domain-containing protein</fullName>
    </recommendedName>
</protein>
<sequence>MFEKEFESLLKSLTELRESTTELRESNKELRESQRQTDAQMKQTDERLDRLCKQVGGISNNNGDVAEEFFWNALKDKKELNGIKLDYSDKNVHRRKGNTEDEFDILLWNGSAVIIVETKYKVHPNHLSALKEKKIPNFRKLFPDKNDHKIYAAIAGFSIPDELVDEAKESGFFVFKQSGDNLLIENADNIQAF</sequence>
<dbReference type="InterPro" id="IPR058509">
    <property type="entry name" value="DUF8196"/>
</dbReference>
<feature type="compositionally biased region" description="Basic and acidic residues" evidence="1">
    <location>
        <begin position="20"/>
        <end position="35"/>
    </location>
</feature>
<dbReference type="Proteomes" id="UP000005744">
    <property type="component" value="Unassembled WGS sequence"/>
</dbReference>
<dbReference type="SUPFAM" id="SSF52980">
    <property type="entry name" value="Restriction endonuclease-like"/>
    <property type="match status" value="1"/>
</dbReference>
<evidence type="ECO:0000259" key="2">
    <source>
        <dbReference type="Pfam" id="PF26618"/>
    </source>
</evidence>
<gene>
    <name evidence="3" type="ORF">BegalDRAFT_1934</name>
</gene>
<dbReference type="HOGENOM" id="CLU_1406326_0_0_6"/>
<dbReference type="Pfam" id="PF26618">
    <property type="entry name" value="DUF8196"/>
    <property type="match status" value="1"/>
</dbReference>
<evidence type="ECO:0000313" key="4">
    <source>
        <dbReference type="Proteomes" id="UP000005744"/>
    </source>
</evidence>
<proteinExistence type="predicted"/>
<dbReference type="EMBL" id="JH600070">
    <property type="protein sequence ID" value="EIJ42806.1"/>
    <property type="molecule type" value="Genomic_DNA"/>
</dbReference>
<dbReference type="eggNOG" id="COG5493">
    <property type="taxonomic scope" value="Bacteria"/>
</dbReference>
<feature type="region of interest" description="Disordered" evidence="1">
    <location>
        <begin position="20"/>
        <end position="43"/>
    </location>
</feature>
<dbReference type="PANTHER" id="PTHR38753:SF1">
    <property type="entry name" value="SLR1441 PROTEIN"/>
    <property type="match status" value="1"/>
</dbReference>
<organism evidence="3 4">
    <name type="scientific">Beggiatoa alba B18LD</name>
    <dbReference type="NCBI Taxonomy" id="395493"/>
    <lineage>
        <taxon>Bacteria</taxon>
        <taxon>Pseudomonadati</taxon>
        <taxon>Pseudomonadota</taxon>
        <taxon>Gammaproteobacteria</taxon>
        <taxon>Thiotrichales</taxon>
        <taxon>Thiotrichaceae</taxon>
        <taxon>Beggiatoa</taxon>
    </lineage>
</organism>
<dbReference type="STRING" id="395493.BegalDRAFT_1934"/>
<feature type="domain" description="DUF8196" evidence="2">
    <location>
        <begin position="98"/>
        <end position="180"/>
    </location>
</feature>